<proteinExistence type="inferred from homology"/>
<keyword evidence="1" id="KW-0145">Chemotaxis</keyword>
<dbReference type="PANTHER" id="PTHR43531">
    <property type="entry name" value="PROTEIN ICFG"/>
    <property type="match status" value="1"/>
</dbReference>
<feature type="region of interest" description="Disordered" evidence="4">
    <location>
        <begin position="511"/>
        <end position="571"/>
    </location>
</feature>
<dbReference type="InterPro" id="IPR003660">
    <property type="entry name" value="HAMP_dom"/>
</dbReference>
<accession>A0ABQ5YCF8</accession>
<evidence type="ECO:0000259" key="6">
    <source>
        <dbReference type="PROSITE" id="PS50885"/>
    </source>
</evidence>
<dbReference type="Pfam" id="PF00015">
    <property type="entry name" value="MCPsignal"/>
    <property type="match status" value="1"/>
</dbReference>
<keyword evidence="3" id="KW-0807">Transducer</keyword>
<dbReference type="PROSITE" id="PS50885">
    <property type="entry name" value="HAMP"/>
    <property type="match status" value="1"/>
</dbReference>
<evidence type="ECO:0000256" key="2">
    <source>
        <dbReference type="ARBA" id="ARBA00029447"/>
    </source>
</evidence>
<comment type="caution">
    <text evidence="7">The sequence shown here is derived from an EMBL/GenBank/DDBJ whole genome shotgun (WGS) entry which is preliminary data.</text>
</comment>
<feature type="domain" description="HAMP" evidence="6">
    <location>
        <begin position="223"/>
        <end position="267"/>
    </location>
</feature>
<evidence type="ECO:0000313" key="8">
    <source>
        <dbReference type="Proteomes" id="UP001156706"/>
    </source>
</evidence>
<organism evidence="7 8">
    <name type="scientific">Chitinimonas prasina</name>
    <dbReference type="NCBI Taxonomy" id="1434937"/>
    <lineage>
        <taxon>Bacteria</taxon>
        <taxon>Pseudomonadati</taxon>
        <taxon>Pseudomonadota</taxon>
        <taxon>Betaproteobacteria</taxon>
        <taxon>Neisseriales</taxon>
        <taxon>Chitinibacteraceae</taxon>
        <taxon>Chitinimonas</taxon>
    </lineage>
</organism>
<sequence length="571" mass="60957">MSWLGRLSMFKKLLLAFGLMAAVLSVVGAVAVQALNQGQQRLEGLHRNHAEAAHTLERVHVRLLQHRRMLAEIIYAEPGQREALLTSLKEKQRELDAALGGFQQEADSGIETGLRQRIADHYPRYLQRIPGLLQSVQAEQQAEAKAVLLQQIALDFGPLESALEQAANDQTALLDRSIEDEAKSLANWSVAVLCLSVGGLLLAGVLGYGVAHYFTHLLGGEPEQATRLARRVAAGDFSLDIVLKPGDENSLMAALAAMHQRLHEMIQELCDAAQSNLRIASQIEASSSALSQTASEQASAIEHTSVAVEHINQAVSQSTRHAAETDQLAARAAGVASEGGQAVAASVEAMRQIASKIGVVDDIAYQTNLLALNAAIEAARAGQHGKGFAVVAQEVRKLAERSQAAAREIGALAGESDQLAARAGSLLNGVLPEIRRTAELVGEIHASGREQTDSIRQVNQTVVQLGLSTQTNAAAAEELSASAEELHAHARRLNDLLERFCQAGEHQLAAIEPTRMASTPAPTKQPGTAKPVQLRAPTPPDAVKPVSPRAPLPASLTHPSQPVDETQFVRF</sequence>
<dbReference type="InterPro" id="IPR051310">
    <property type="entry name" value="MCP_chemotaxis"/>
</dbReference>
<keyword evidence="8" id="KW-1185">Reference proteome</keyword>
<dbReference type="PRINTS" id="PR00260">
    <property type="entry name" value="CHEMTRNSDUCR"/>
</dbReference>
<dbReference type="SUPFAM" id="SSF58104">
    <property type="entry name" value="Methyl-accepting chemotaxis protein (MCP) signaling domain"/>
    <property type="match status" value="1"/>
</dbReference>
<dbReference type="PANTHER" id="PTHR43531:SF11">
    <property type="entry name" value="METHYL-ACCEPTING CHEMOTAXIS PROTEIN 3"/>
    <property type="match status" value="1"/>
</dbReference>
<dbReference type="Proteomes" id="UP001156706">
    <property type="component" value="Unassembled WGS sequence"/>
</dbReference>
<dbReference type="InterPro" id="IPR004089">
    <property type="entry name" value="MCPsignal_dom"/>
</dbReference>
<comment type="similarity">
    <text evidence="2">Belongs to the methyl-accepting chemotaxis (MCP) protein family.</text>
</comment>
<dbReference type="EMBL" id="BSOG01000001">
    <property type="protein sequence ID" value="GLR11292.1"/>
    <property type="molecule type" value="Genomic_DNA"/>
</dbReference>
<evidence type="ECO:0000256" key="4">
    <source>
        <dbReference type="SAM" id="MobiDB-lite"/>
    </source>
</evidence>
<dbReference type="PROSITE" id="PS50111">
    <property type="entry name" value="CHEMOTAXIS_TRANSDUC_2"/>
    <property type="match status" value="1"/>
</dbReference>
<evidence type="ECO:0000259" key="5">
    <source>
        <dbReference type="PROSITE" id="PS50111"/>
    </source>
</evidence>
<reference evidence="8" key="1">
    <citation type="journal article" date="2019" name="Int. J. Syst. Evol. Microbiol.">
        <title>The Global Catalogue of Microorganisms (GCM) 10K type strain sequencing project: providing services to taxonomists for standard genome sequencing and annotation.</title>
        <authorList>
            <consortium name="The Broad Institute Genomics Platform"/>
            <consortium name="The Broad Institute Genome Sequencing Center for Infectious Disease"/>
            <person name="Wu L."/>
            <person name="Ma J."/>
        </authorList>
    </citation>
    <scope>NUCLEOTIDE SEQUENCE [LARGE SCALE GENOMIC DNA]</scope>
    <source>
        <strain evidence="8">NBRC 110044</strain>
    </source>
</reference>
<dbReference type="InterPro" id="IPR004090">
    <property type="entry name" value="Chemotax_Me-accpt_rcpt"/>
</dbReference>
<dbReference type="InterPro" id="IPR024478">
    <property type="entry name" value="HlyB_4HB_MCP"/>
</dbReference>
<dbReference type="Pfam" id="PF12729">
    <property type="entry name" value="4HB_MCP_1"/>
    <property type="match status" value="1"/>
</dbReference>
<protein>
    <submittedName>
        <fullName evidence="7">Methyl-accepting chemotaxis protein</fullName>
    </submittedName>
</protein>
<feature type="domain" description="Methyl-accepting transducer" evidence="5">
    <location>
        <begin position="272"/>
        <end position="487"/>
    </location>
</feature>
<dbReference type="SMART" id="SM00283">
    <property type="entry name" value="MA"/>
    <property type="match status" value="1"/>
</dbReference>
<feature type="compositionally biased region" description="Polar residues" evidence="4">
    <location>
        <begin position="516"/>
        <end position="526"/>
    </location>
</feature>
<dbReference type="RefSeq" id="WP_284194455.1">
    <property type="nucleotide sequence ID" value="NZ_BSOG01000001.1"/>
</dbReference>
<dbReference type="Gene3D" id="1.10.287.950">
    <property type="entry name" value="Methyl-accepting chemotaxis protein"/>
    <property type="match status" value="1"/>
</dbReference>
<evidence type="ECO:0000313" key="7">
    <source>
        <dbReference type="EMBL" id="GLR11292.1"/>
    </source>
</evidence>
<gene>
    <name evidence="7" type="primary">mcp_1</name>
    <name evidence="7" type="ORF">GCM10007907_00820</name>
</gene>
<name>A0ABQ5YCF8_9NEIS</name>
<evidence type="ECO:0000256" key="1">
    <source>
        <dbReference type="ARBA" id="ARBA00022500"/>
    </source>
</evidence>
<evidence type="ECO:0000256" key="3">
    <source>
        <dbReference type="PROSITE-ProRule" id="PRU00284"/>
    </source>
</evidence>